<evidence type="ECO:0000313" key="3">
    <source>
        <dbReference type="Proteomes" id="UP000320216"/>
    </source>
</evidence>
<dbReference type="Gene3D" id="3.90.79.10">
    <property type="entry name" value="Nucleoside Triphosphate Pyrophosphohydrolase"/>
    <property type="match status" value="1"/>
</dbReference>
<dbReference type="Proteomes" id="UP000320216">
    <property type="component" value="Chromosome"/>
</dbReference>
<dbReference type="SUPFAM" id="SSF46785">
    <property type="entry name" value="Winged helix' DNA-binding domain"/>
    <property type="match status" value="1"/>
</dbReference>
<dbReference type="CDD" id="cd18873">
    <property type="entry name" value="NUDIX_NadM_like"/>
    <property type="match status" value="1"/>
</dbReference>
<organism evidence="2 3">
    <name type="scientific">Humibacter ginsenosidimutans</name>
    <dbReference type="NCBI Taxonomy" id="2599293"/>
    <lineage>
        <taxon>Bacteria</taxon>
        <taxon>Bacillati</taxon>
        <taxon>Actinomycetota</taxon>
        <taxon>Actinomycetes</taxon>
        <taxon>Micrococcales</taxon>
        <taxon>Microbacteriaceae</taxon>
        <taxon>Humibacter</taxon>
    </lineage>
</organism>
<dbReference type="InterPro" id="IPR015797">
    <property type="entry name" value="NUDIX_hydrolase-like_dom_sf"/>
</dbReference>
<name>A0A5B8M9L6_9MICO</name>
<dbReference type="PROSITE" id="PS51462">
    <property type="entry name" value="NUDIX"/>
    <property type="match status" value="1"/>
</dbReference>
<dbReference type="GO" id="GO:0016787">
    <property type="term" value="F:hydrolase activity"/>
    <property type="evidence" value="ECO:0007669"/>
    <property type="project" value="UniProtKB-KW"/>
</dbReference>
<dbReference type="KEGG" id="huw:FPZ11_17470"/>
<proteinExistence type="predicted"/>
<dbReference type="Gene3D" id="1.10.10.10">
    <property type="entry name" value="Winged helix-like DNA-binding domain superfamily/Winged helix DNA-binding domain"/>
    <property type="match status" value="1"/>
</dbReference>
<dbReference type="OrthoDB" id="9786141at2"/>
<keyword evidence="3" id="KW-1185">Reference proteome</keyword>
<dbReference type="Pfam" id="PF21906">
    <property type="entry name" value="WHD_NrtR"/>
    <property type="match status" value="1"/>
</dbReference>
<protein>
    <submittedName>
        <fullName evidence="2">NUDIX hydrolase</fullName>
    </submittedName>
</protein>
<dbReference type="InterPro" id="IPR036390">
    <property type="entry name" value="WH_DNA-bd_sf"/>
</dbReference>
<dbReference type="SUPFAM" id="SSF55811">
    <property type="entry name" value="Nudix"/>
    <property type="match status" value="1"/>
</dbReference>
<dbReference type="InterPro" id="IPR036388">
    <property type="entry name" value="WH-like_DNA-bd_sf"/>
</dbReference>
<reference evidence="2 3" key="1">
    <citation type="submission" date="2019-07" db="EMBL/GenBank/DDBJ databases">
        <title>Full genome sequence of Humibacter sp. WJ7-1.</title>
        <authorList>
            <person name="Im W.-T."/>
        </authorList>
    </citation>
    <scope>NUCLEOTIDE SEQUENCE [LARGE SCALE GENOMIC DNA]</scope>
    <source>
        <strain evidence="2 3">WJ7-1</strain>
    </source>
</reference>
<dbReference type="RefSeq" id="WP_146322306.1">
    <property type="nucleotide sequence ID" value="NZ_CP042305.1"/>
</dbReference>
<gene>
    <name evidence="2" type="ORF">FPZ11_17470</name>
</gene>
<evidence type="ECO:0000313" key="2">
    <source>
        <dbReference type="EMBL" id="QDZ16302.1"/>
    </source>
</evidence>
<dbReference type="InterPro" id="IPR054105">
    <property type="entry name" value="WHD_NrtR"/>
</dbReference>
<dbReference type="Pfam" id="PF00293">
    <property type="entry name" value="NUDIX"/>
    <property type="match status" value="1"/>
</dbReference>
<accession>A0A5B8M9L6</accession>
<dbReference type="PANTHER" id="PTHR43736">
    <property type="entry name" value="ADP-RIBOSE PYROPHOSPHATASE"/>
    <property type="match status" value="1"/>
</dbReference>
<dbReference type="PANTHER" id="PTHR43736:SF4">
    <property type="entry name" value="SLR1690 PROTEIN"/>
    <property type="match status" value="1"/>
</dbReference>
<dbReference type="InterPro" id="IPR000086">
    <property type="entry name" value="NUDIX_hydrolase_dom"/>
</dbReference>
<keyword evidence="2" id="KW-0378">Hydrolase</keyword>
<sequence length="214" mass="23803">MAHTDGAQRSLESYPRPSVAIDVAILTLHEGELSVLLVADPRSPRGVEDWRLPGTFLHPGERLADAVRRTLREKAGVSGIRPRQLHVFDAPDRDGRGWVLSVAHYDAIPSGKLAGAANTRIVPTAHLPELHYDHAAIVEFAVDAVRSAYRREADPMGLLRHPFTLRQLRRLHETVLGERLLPDTFRRAMLPRLVATGESFVGGRGRPAELYVRE</sequence>
<dbReference type="EMBL" id="CP042305">
    <property type="protein sequence ID" value="QDZ16302.1"/>
    <property type="molecule type" value="Genomic_DNA"/>
</dbReference>
<feature type="domain" description="Nudix hydrolase" evidence="1">
    <location>
        <begin position="14"/>
        <end position="146"/>
    </location>
</feature>
<evidence type="ECO:0000259" key="1">
    <source>
        <dbReference type="PROSITE" id="PS51462"/>
    </source>
</evidence>
<dbReference type="AlphaFoldDB" id="A0A5B8M9L6"/>